<dbReference type="InterPro" id="IPR036526">
    <property type="entry name" value="C-N_Hydrolase_sf"/>
</dbReference>
<dbReference type="InterPro" id="IPR000477">
    <property type="entry name" value="RT_dom"/>
</dbReference>
<gene>
    <name evidence="3" type="ORF">FYC62_04025</name>
</gene>
<evidence type="ECO:0000256" key="1">
    <source>
        <dbReference type="SAM" id="MobiDB-lite"/>
    </source>
</evidence>
<dbReference type="Pfam" id="PF00078">
    <property type="entry name" value="RVT_1"/>
    <property type="match status" value="1"/>
</dbReference>
<dbReference type="AlphaFoldDB" id="A0A5C0VH27"/>
<feature type="region of interest" description="Disordered" evidence="1">
    <location>
        <begin position="1076"/>
        <end position="1106"/>
    </location>
</feature>
<dbReference type="SUPFAM" id="SSF56317">
    <property type="entry name" value="Carbon-nitrogen hydrolase"/>
    <property type="match status" value="1"/>
</dbReference>
<dbReference type="Gene3D" id="3.10.10.10">
    <property type="entry name" value="HIV Type 1 Reverse Transcriptase, subunit A, domain 1"/>
    <property type="match status" value="1"/>
</dbReference>
<sequence length="1106" mass="130436">MRMSEISKEELKEAYIKLKSHIYYDTTELYQRRKLAEFETGLLDDDYLFGQKKTPYANGIFNLNVKLEDKFDKIVEWINNHKKESTFEQFLDDIKLIYLPKKFKKTDNGDNFLSNQRVQDHYEVERVTVFADIPIELHLVTILWLTQYGYKLDVKLDESCVGNRLILNKSKDRIVKGSGLFKPYFSQYQKWRDQSVEEAQRKLQSGSKVAFINLDLKDYFYSVRINFEEIEKVIFGESGYKGGSNIHDIFKEFHFRFTKKLAEKKYPNKFIENILTRDVVLPIGIASSYVLANYYLNDFDIRIRKLIPQVYYSRYVDDILIVIENPDFDFHKNEKCESVRFSFKKYYEKEKSKEKVTFAQTEEDYFNKYIVSKTERFILETLYPLVKLIDFPDELKTIEVNDKVECCSVKNEKKIFKITCLEGAYFQGDKTLLYYFDNEESTAVIDKLKQELEERTSEFRDFPEDGMGDGSFDEQAYHLVFDGTEGKIRTLKDYKENRYGLSVFLANRIFAALRRSKKVDKKETEKLLKLFKGLNNLEHFRLWEKVFTFLLVNEDQEGFVLFYKHTLEQIQKLNKTTKIQDSEITYNNVANSLMQYFDISLEMPLALNPDFIKKGTKPYKDLEIFHNTYKDDVSFWNNITLTKPGSFYIYKFRMCNLIRHNYVAHPLLNYTKASGWSPLNLVDRNLPTSQKSIDKLEFSDEKKELSPRLVKFWECCIAITTNKLLKNSKDFIVGDERYQYTSILNDSKKDEDFILDEAFKLYSEINASHFTSDSPDISDFFTRVHKNITQLNGENEVEINELHINTNERFIEKPSISIANTQVKISNIESSIKGKPNLSNQRYLTFAKLLKDSRKGGADIFVLPEFSVPYEFVSSLAKYSEKNQMAIIAGLEHWKVEDVCYNFIVSIVPVKINGVNDAIVLYRLKNHYAHVEELIIRGYGYRVPKPKPYRYDLINWRNLYFTSYYCFELADTFHRSIFRSKIDLLIASEWNKDTPYFSNIVEALSRDLHCYIAQVNTSQFGDSRLTQPAESALKDLMKLKGGKNDTIILEDLNINALREFQLKYFERIKADQDDSFKPLPPDWNRKDVNNRIDNKNIFSKDKHDDE</sequence>
<evidence type="ECO:0000259" key="2">
    <source>
        <dbReference type="Pfam" id="PF00078"/>
    </source>
</evidence>
<evidence type="ECO:0000313" key="3">
    <source>
        <dbReference type="EMBL" id="QEK50931.1"/>
    </source>
</evidence>
<name>A0A5C0VH27_9SPHI</name>
<dbReference type="Proteomes" id="UP000323653">
    <property type="component" value="Chromosome"/>
</dbReference>
<proteinExistence type="predicted"/>
<dbReference type="InterPro" id="IPR043128">
    <property type="entry name" value="Rev_trsase/Diguanyl_cyclase"/>
</dbReference>
<dbReference type="EMBL" id="CP043329">
    <property type="protein sequence ID" value="QEK50931.1"/>
    <property type="molecule type" value="Genomic_DNA"/>
</dbReference>
<organism evidence="3 4">
    <name type="scientific">Pedobacter aquae</name>
    <dbReference type="NCBI Taxonomy" id="2605747"/>
    <lineage>
        <taxon>Bacteria</taxon>
        <taxon>Pseudomonadati</taxon>
        <taxon>Bacteroidota</taxon>
        <taxon>Sphingobacteriia</taxon>
        <taxon>Sphingobacteriales</taxon>
        <taxon>Sphingobacteriaceae</taxon>
        <taxon>Pedobacter</taxon>
    </lineage>
</organism>
<dbReference type="SUPFAM" id="SSF56672">
    <property type="entry name" value="DNA/RNA polymerases"/>
    <property type="match status" value="1"/>
</dbReference>
<dbReference type="InterPro" id="IPR043502">
    <property type="entry name" value="DNA/RNA_pol_sf"/>
</dbReference>
<dbReference type="Gene3D" id="3.60.110.10">
    <property type="entry name" value="Carbon-nitrogen hydrolase"/>
    <property type="match status" value="1"/>
</dbReference>
<feature type="domain" description="Reverse transcriptase" evidence="2">
    <location>
        <begin position="193"/>
        <end position="362"/>
    </location>
</feature>
<dbReference type="CDD" id="cd01646">
    <property type="entry name" value="RT_Bac_retron_I"/>
    <property type="match status" value="1"/>
</dbReference>
<dbReference type="Gene3D" id="3.30.70.270">
    <property type="match status" value="1"/>
</dbReference>
<evidence type="ECO:0000313" key="4">
    <source>
        <dbReference type="Proteomes" id="UP000323653"/>
    </source>
</evidence>
<protein>
    <recommendedName>
        <fullName evidence="2">Reverse transcriptase domain-containing protein</fullName>
    </recommendedName>
</protein>
<accession>A0A5C0VH27</accession>
<keyword evidence="4" id="KW-1185">Reference proteome</keyword>
<reference evidence="3 4" key="1">
    <citation type="submission" date="2019-08" db="EMBL/GenBank/DDBJ databases">
        <title>Pedobacter sp. nov., isolated from Han river, South Korea.</title>
        <authorList>
            <person name="Lee D.-H."/>
            <person name="Kim Y.-S."/>
            <person name="Hwang E.-M."/>
            <person name="Le Tran T.C."/>
            <person name="Cha C.-J."/>
        </authorList>
    </citation>
    <scope>NUCLEOTIDE SEQUENCE [LARGE SCALE GENOMIC DNA]</scope>
    <source>
        <strain evidence="3 4">CJ43</strain>
    </source>
</reference>
<feature type="compositionally biased region" description="Basic and acidic residues" evidence="1">
    <location>
        <begin position="1083"/>
        <end position="1106"/>
    </location>
</feature>
<dbReference type="KEGG" id="pej:FYC62_04025"/>